<dbReference type="PANTHER" id="PTHR33828">
    <property type="entry name" value="OS05G0596200 PROTEIN"/>
    <property type="match status" value="1"/>
</dbReference>
<dbReference type="AlphaFoldDB" id="A0A7R9XZF3"/>
<feature type="region of interest" description="Disordered" evidence="1">
    <location>
        <begin position="87"/>
        <end position="174"/>
    </location>
</feature>
<proteinExistence type="predicted"/>
<accession>A0A7R9XZF3</accession>
<reference evidence="2" key="1">
    <citation type="submission" date="2021-01" db="EMBL/GenBank/DDBJ databases">
        <authorList>
            <person name="Corre E."/>
            <person name="Pelletier E."/>
            <person name="Niang G."/>
            <person name="Scheremetjew M."/>
            <person name="Finn R."/>
            <person name="Kale V."/>
            <person name="Holt S."/>
            <person name="Cochrane G."/>
            <person name="Meng A."/>
            <person name="Brown T."/>
            <person name="Cohen L."/>
        </authorList>
    </citation>
    <scope>NUCLEOTIDE SEQUENCE</scope>
    <source>
        <strain evidence="2">CCMP1413</strain>
    </source>
</reference>
<name>A0A7R9XZF3_9VIRI</name>
<evidence type="ECO:0000313" key="2">
    <source>
        <dbReference type="EMBL" id="CAD8236581.1"/>
    </source>
</evidence>
<dbReference type="PANTHER" id="PTHR33828:SF2">
    <property type="entry name" value="NUCLEOLIN"/>
    <property type="match status" value="1"/>
</dbReference>
<feature type="region of interest" description="Disordered" evidence="1">
    <location>
        <begin position="1"/>
        <end position="25"/>
    </location>
</feature>
<feature type="compositionally biased region" description="Low complexity" evidence="1">
    <location>
        <begin position="10"/>
        <end position="25"/>
    </location>
</feature>
<gene>
    <name evidence="2" type="ORF">PCOL08062_LOCUS4723</name>
</gene>
<evidence type="ECO:0000256" key="1">
    <source>
        <dbReference type="SAM" id="MobiDB-lite"/>
    </source>
</evidence>
<organism evidence="2">
    <name type="scientific">Prasinoderma coloniale</name>
    <dbReference type="NCBI Taxonomy" id="156133"/>
    <lineage>
        <taxon>Eukaryota</taxon>
        <taxon>Viridiplantae</taxon>
        <taxon>Prasinodermophyta</taxon>
        <taxon>Prasinodermophyceae</taxon>
        <taxon>Prasinodermales</taxon>
        <taxon>Prasinodermaceae</taxon>
        <taxon>Prasinoderma</taxon>
    </lineage>
</organism>
<feature type="compositionally biased region" description="Basic residues" evidence="1">
    <location>
        <begin position="124"/>
        <end position="135"/>
    </location>
</feature>
<dbReference type="EMBL" id="HBDZ01006183">
    <property type="protein sequence ID" value="CAD8236581.1"/>
    <property type="molecule type" value="Transcribed_RNA"/>
</dbReference>
<sequence length="174" mass="18479">MGVKVEKGEAPAAAGKGAKAEAGAPIKVKREKKVYDLPGQRYDTPPDADPLRQFYTSLLEQRPESAMAEQWCLYRGLMDAEMAKKVAPKYARAESKAAVKKAGAGTKGAKKTATQKGAVDKKAAAKKAAAKKAAAKKPPPAKAPAAKKKPVKRPPPDSDSDSDDDVPLAQRMKR</sequence>
<protein>
    <submittedName>
        <fullName evidence="2">Uncharacterized protein</fullName>
    </submittedName>
</protein>